<protein>
    <submittedName>
        <fullName evidence="1">Uncharacterized protein</fullName>
    </submittedName>
</protein>
<keyword evidence="2" id="KW-1185">Reference proteome</keyword>
<gene>
    <name evidence="1" type="ORF">O6P43_017714</name>
</gene>
<evidence type="ECO:0000313" key="1">
    <source>
        <dbReference type="EMBL" id="KAJ7962499.1"/>
    </source>
</evidence>
<dbReference type="Proteomes" id="UP001163823">
    <property type="component" value="Chromosome 7"/>
</dbReference>
<name>A0AAD7LQJ3_QUISA</name>
<accession>A0AAD7LQJ3</accession>
<organism evidence="1 2">
    <name type="scientific">Quillaja saponaria</name>
    <name type="common">Soap bark tree</name>
    <dbReference type="NCBI Taxonomy" id="32244"/>
    <lineage>
        <taxon>Eukaryota</taxon>
        <taxon>Viridiplantae</taxon>
        <taxon>Streptophyta</taxon>
        <taxon>Embryophyta</taxon>
        <taxon>Tracheophyta</taxon>
        <taxon>Spermatophyta</taxon>
        <taxon>Magnoliopsida</taxon>
        <taxon>eudicotyledons</taxon>
        <taxon>Gunneridae</taxon>
        <taxon>Pentapetalae</taxon>
        <taxon>rosids</taxon>
        <taxon>fabids</taxon>
        <taxon>Fabales</taxon>
        <taxon>Quillajaceae</taxon>
        <taxon>Quillaja</taxon>
    </lineage>
</organism>
<evidence type="ECO:0000313" key="2">
    <source>
        <dbReference type="Proteomes" id="UP001163823"/>
    </source>
</evidence>
<reference evidence="1" key="1">
    <citation type="journal article" date="2023" name="Science">
        <title>Elucidation of the pathway for biosynthesis of saponin adjuvants from the soapbark tree.</title>
        <authorList>
            <person name="Reed J."/>
            <person name="Orme A."/>
            <person name="El-Demerdash A."/>
            <person name="Owen C."/>
            <person name="Martin L.B.B."/>
            <person name="Misra R.C."/>
            <person name="Kikuchi S."/>
            <person name="Rejzek M."/>
            <person name="Martin A.C."/>
            <person name="Harkess A."/>
            <person name="Leebens-Mack J."/>
            <person name="Louveau T."/>
            <person name="Stephenson M.J."/>
            <person name="Osbourn A."/>
        </authorList>
    </citation>
    <scope>NUCLEOTIDE SEQUENCE</scope>
    <source>
        <strain evidence="1">S10</strain>
    </source>
</reference>
<sequence>MRTKVVRSSIVKGKVVGHGNIKVNGLAKVSRGTTPIRSWRSNVSQRSGLLFSFEVEVKLSQNHNRGGWERRDCWVFQTTGQIQALLSLGDNISNSFHFDRTDISYKSITTGKYEFAYCVDILYELKYLKEKYQRVQVLQDWFLHQPPKQILWWLKLSLRKQFWAINNKKKCYGV</sequence>
<dbReference type="AlphaFoldDB" id="A0AAD7LQJ3"/>
<comment type="caution">
    <text evidence="1">The sequence shown here is derived from an EMBL/GenBank/DDBJ whole genome shotgun (WGS) entry which is preliminary data.</text>
</comment>
<dbReference type="EMBL" id="JARAOO010000007">
    <property type="protein sequence ID" value="KAJ7962499.1"/>
    <property type="molecule type" value="Genomic_DNA"/>
</dbReference>
<dbReference type="KEGG" id="qsa:O6P43_017714"/>
<proteinExistence type="predicted"/>